<dbReference type="Proteomes" id="UP001212189">
    <property type="component" value="Chromosome"/>
</dbReference>
<keyword evidence="4" id="KW-1185">Reference proteome</keyword>
<keyword evidence="3" id="KW-0966">Cell projection</keyword>
<accession>A0AAE9VLH5</accession>
<reference evidence="3 4" key="1">
    <citation type="submission" date="2022-12" db="EMBL/GenBank/DDBJ databases">
        <title>Coexistence and Characterization of a Novel Tigecycline Resistance gene tet(X) variant and blaNDM-1 in a Pseudomonas caeni Isolate of Chicken Origin.</title>
        <authorList>
            <person name="Lu X."/>
            <person name="Zhang L."/>
            <person name="Li R."/>
            <person name="Wang Z."/>
        </authorList>
    </citation>
    <scope>NUCLEOTIDE SEQUENCE [LARGE SCALE GENOMIC DNA]</scope>
    <source>
        <strain evidence="3 4">CE14</strain>
    </source>
</reference>
<keyword evidence="3" id="KW-0282">Flagellum</keyword>
<organism evidence="3 4">
    <name type="scientific">Denitrificimonas caeni</name>
    <dbReference type="NCBI Taxonomy" id="521720"/>
    <lineage>
        <taxon>Bacteria</taxon>
        <taxon>Pseudomonadati</taxon>
        <taxon>Pseudomonadota</taxon>
        <taxon>Gammaproteobacteria</taxon>
        <taxon>Pseudomonadales</taxon>
        <taxon>Pseudomonadaceae</taxon>
        <taxon>Denitrificimonas</taxon>
    </lineage>
</organism>
<dbReference type="InterPro" id="IPR021136">
    <property type="entry name" value="Flagellar_hook_control-like_C"/>
</dbReference>
<dbReference type="EMBL" id="CP114976">
    <property type="protein sequence ID" value="WBE24199.1"/>
    <property type="molecule type" value="Genomic_DNA"/>
</dbReference>
<evidence type="ECO:0000259" key="2">
    <source>
        <dbReference type="Pfam" id="PF02120"/>
    </source>
</evidence>
<protein>
    <submittedName>
        <fullName evidence="3">Flagellar hook-length control protein FliK</fullName>
    </submittedName>
</protein>
<name>A0AAE9VLH5_9GAMM</name>
<feature type="domain" description="Flagellar hook-length control protein-like C-terminal" evidence="2">
    <location>
        <begin position="416"/>
        <end position="495"/>
    </location>
</feature>
<sequence>MASKISSSPPPPSTSNAQRPSATVANPVLQLQGALPAQFKTGDSAQAQVLALREAQQAFQVMLRLSLNNGQQRTIEVQTSQPLTTGSTLSVTAISTHQLSFNLIPTQQAAAATRIDTSALPPGSLVEGKVTQVTANPQGGFKTVISLTSGALAGQQLQLDSPKLLPLNSLINARVDNAQQLTFQPVNIRLEPLAINQELQKQFSQQGSLSQLFSSLSGVALSSLSPEAQKTLQQLLGTLMPLDQLSDPKKLAQSLINSGAQLENRLASGALDSANQDVKANLLRLIAQLMPMLPNSNPSLATAQSAVLAQALPSLLRDQLLGNIQAQLYEQALRFPLPSRVLQSLDNPNDLGALLRLAAAAVSRLQTHQLSSLGQTHTNSEGTQVTVWQIEIPTRDQHQIVPLQIKFQHEEPAQSNANEPAEAVWKIDLSFDLEPLGPLHIQANLQGGAISGQLWALHGPTAELIDHELEYLRERLLGIGLTVKDLSCRQGVPAQGAKTALQQRWIDDLA</sequence>
<dbReference type="AlphaFoldDB" id="A0AAE9VLH5"/>
<gene>
    <name evidence="3" type="ORF">O6P33_07340</name>
</gene>
<dbReference type="InterPro" id="IPR038610">
    <property type="entry name" value="FliK-like_C_sf"/>
</dbReference>
<evidence type="ECO:0000313" key="3">
    <source>
        <dbReference type="EMBL" id="WBE24199.1"/>
    </source>
</evidence>
<dbReference type="RefSeq" id="WP_269817141.1">
    <property type="nucleotide sequence ID" value="NZ_CP114976.1"/>
</dbReference>
<dbReference type="Gene3D" id="3.30.750.140">
    <property type="match status" value="1"/>
</dbReference>
<proteinExistence type="predicted"/>
<evidence type="ECO:0000313" key="4">
    <source>
        <dbReference type="Proteomes" id="UP001212189"/>
    </source>
</evidence>
<feature type="region of interest" description="Disordered" evidence="1">
    <location>
        <begin position="1"/>
        <end position="21"/>
    </location>
</feature>
<keyword evidence="3" id="KW-0969">Cilium</keyword>
<evidence type="ECO:0000256" key="1">
    <source>
        <dbReference type="SAM" id="MobiDB-lite"/>
    </source>
</evidence>
<dbReference type="KEGG" id="dce:O6P33_07340"/>
<dbReference type="Pfam" id="PF02120">
    <property type="entry name" value="Flg_hook"/>
    <property type="match status" value="1"/>
</dbReference>